<evidence type="ECO:0000256" key="10">
    <source>
        <dbReference type="ARBA" id="ARBA00023002"/>
    </source>
</evidence>
<feature type="compositionally biased region" description="Basic and acidic residues" evidence="12">
    <location>
        <begin position="255"/>
        <end position="264"/>
    </location>
</feature>
<comment type="caution">
    <text evidence="16">The sequence shown here is derived from an EMBL/GenBank/DDBJ whole genome shotgun (WGS) entry which is preliminary data.</text>
</comment>
<dbReference type="GO" id="GO:0005507">
    <property type="term" value="F:copper ion binding"/>
    <property type="evidence" value="ECO:0007669"/>
    <property type="project" value="InterPro"/>
</dbReference>
<name>A0A3L7JCJ2_9HYPH</name>
<keyword evidence="17" id="KW-1185">Reference proteome</keyword>
<dbReference type="InterPro" id="IPR034227">
    <property type="entry name" value="CuRO_UO_II"/>
</dbReference>
<evidence type="ECO:0000256" key="11">
    <source>
        <dbReference type="ARBA" id="ARBA00023136"/>
    </source>
</evidence>
<dbReference type="InterPro" id="IPR008972">
    <property type="entry name" value="Cupredoxin"/>
</dbReference>
<feature type="region of interest" description="Disordered" evidence="12">
    <location>
        <begin position="255"/>
        <end position="319"/>
    </location>
</feature>
<keyword evidence="10" id="KW-0560">Oxidoreductase</keyword>
<dbReference type="PANTHER" id="PTHR22888:SF18">
    <property type="entry name" value="CYTOCHROME BO(3) UBIQUINOL OXIDASE SUBUNIT 2"/>
    <property type="match status" value="1"/>
</dbReference>
<keyword evidence="3" id="KW-0813">Transport</keyword>
<dbReference type="RefSeq" id="WP_121645351.1">
    <property type="nucleotide sequence ID" value="NZ_RCWN01000001.1"/>
</dbReference>
<feature type="domain" description="Cytochrome oxidase subunit II copper A binding" evidence="14">
    <location>
        <begin position="98"/>
        <end position="210"/>
    </location>
</feature>
<sequence>MPLIDTAGPVAEANRDLMFIALGLMAVVVIPVFILTALVLLRYRAGHEHGKYRPEWNFSGWLEALIWGIPALIIVALGVFLWNGTHRLDPYSPLPASSPPLEVQVIGLDWKWLFLYPEQQIASVDRLVFPADRPIALSLTTDANMMSFFIPRLGSQIYAMAGMETKLHLAADGNGTFLGRNTQFNGIGFSRQHFDAMAVGEDDFAAFVDKAKAREPLSSARYRQLALPSVLEEPEIYGGYPGDHFRQVMMKYKNEVPTPDRPDENALSTEDDIGSVDGSGHPAFSVEEEAPVDRGDGPITVSGPQKGRKIEPDVEEASE</sequence>
<gene>
    <name evidence="16" type="ORF">D8780_09385</name>
</gene>
<evidence type="ECO:0000256" key="6">
    <source>
        <dbReference type="ARBA" id="ARBA00022692"/>
    </source>
</evidence>
<keyword evidence="8" id="KW-0249">Electron transport</keyword>
<evidence type="ECO:0000313" key="16">
    <source>
        <dbReference type="EMBL" id="RLQ88383.1"/>
    </source>
</evidence>
<evidence type="ECO:0000259" key="15">
    <source>
        <dbReference type="PROSITE" id="PS50999"/>
    </source>
</evidence>
<accession>A0A3L7JCJ2</accession>
<evidence type="ECO:0000256" key="9">
    <source>
        <dbReference type="ARBA" id="ARBA00022989"/>
    </source>
</evidence>
<dbReference type="PANTHER" id="PTHR22888">
    <property type="entry name" value="CYTOCHROME C OXIDASE, SUBUNIT II"/>
    <property type="match status" value="1"/>
</dbReference>
<feature type="transmembrane region" description="Helical" evidence="13">
    <location>
        <begin position="17"/>
        <end position="41"/>
    </location>
</feature>
<protein>
    <submittedName>
        <fullName evidence="16">Cytochrome ubiquinol oxidase subunit II</fullName>
    </submittedName>
</protein>
<evidence type="ECO:0000256" key="1">
    <source>
        <dbReference type="ARBA" id="ARBA00004651"/>
    </source>
</evidence>
<dbReference type="EMBL" id="RCWN01000001">
    <property type="protein sequence ID" value="RLQ88383.1"/>
    <property type="molecule type" value="Genomic_DNA"/>
</dbReference>
<dbReference type="GO" id="GO:0016491">
    <property type="term" value="F:oxidoreductase activity"/>
    <property type="evidence" value="ECO:0007669"/>
    <property type="project" value="UniProtKB-KW"/>
</dbReference>
<dbReference type="GO" id="GO:0042773">
    <property type="term" value="P:ATP synthesis coupled electron transport"/>
    <property type="evidence" value="ECO:0007669"/>
    <property type="project" value="TreeGrafter"/>
</dbReference>
<keyword evidence="6 13" id="KW-0812">Transmembrane</keyword>
<evidence type="ECO:0000256" key="12">
    <source>
        <dbReference type="SAM" id="MobiDB-lite"/>
    </source>
</evidence>
<reference evidence="16 17" key="1">
    <citation type="submission" date="2018-10" db="EMBL/GenBank/DDBJ databases">
        <title>Notoacmeibacter sp. M2BS9Y-3-1, whole genome shotgun sequence.</title>
        <authorList>
            <person name="Tuo L."/>
        </authorList>
    </citation>
    <scope>NUCLEOTIDE SEQUENCE [LARGE SCALE GENOMIC DNA]</scope>
    <source>
        <strain evidence="16 17">M2BS9Y-3-1</strain>
    </source>
</reference>
<comment type="similarity">
    <text evidence="2">Belongs to the cytochrome c oxidase subunit 2 family.</text>
</comment>
<dbReference type="InterPro" id="IPR036257">
    <property type="entry name" value="Cyt_c_oxidase_su2_TM_sf"/>
</dbReference>
<dbReference type="GO" id="GO:0004129">
    <property type="term" value="F:cytochrome-c oxidase activity"/>
    <property type="evidence" value="ECO:0007669"/>
    <property type="project" value="InterPro"/>
</dbReference>
<dbReference type="SUPFAM" id="SSF81464">
    <property type="entry name" value="Cytochrome c oxidase subunit II-like, transmembrane region"/>
    <property type="match status" value="1"/>
</dbReference>
<evidence type="ECO:0000256" key="5">
    <source>
        <dbReference type="ARBA" id="ARBA00022660"/>
    </source>
</evidence>
<dbReference type="SUPFAM" id="SSF49503">
    <property type="entry name" value="Cupredoxins"/>
    <property type="match status" value="1"/>
</dbReference>
<evidence type="ECO:0000256" key="8">
    <source>
        <dbReference type="ARBA" id="ARBA00022982"/>
    </source>
</evidence>
<proteinExistence type="inferred from homology"/>
<dbReference type="PROSITE" id="PS50857">
    <property type="entry name" value="COX2_CUA"/>
    <property type="match status" value="1"/>
</dbReference>
<evidence type="ECO:0000256" key="2">
    <source>
        <dbReference type="ARBA" id="ARBA00007866"/>
    </source>
</evidence>
<evidence type="ECO:0000256" key="13">
    <source>
        <dbReference type="SAM" id="Phobius"/>
    </source>
</evidence>
<dbReference type="CDD" id="cd04212">
    <property type="entry name" value="CuRO_UO_II"/>
    <property type="match status" value="1"/>
</dbReference>
<keyword evidence="5" id="KW-0679">Respiratory chain</keyword>
<feature type="transmembrane region" description="Helical" evidence="13">
    <location>
        <begin position="61"/>
        <end position="82"/>
    </location>
</feature>
<keyword evidence="4" id="KW-1003">Cell membrane</keyword>
<dbReference type="Proteomes" id="UP000281094">
    <property type="component" value="Unassembled WGS sequence"/>
</dbReference>
<dbReference type="Gene3D" id="1.10.287.90">
    <property type="match status" value="1"/>
</dbReference>
<feature type="domain" description="Cytochrome oxidase subunit II transmembrane region profile" evidence="15">
    <location>
        <begin position="1"/>
        <end position="92"/>
    </location>
</feature>
<evidence type="ECO:0000259" key="14">
    <source>
        <dbReference type="PROSITE" id="PS50857"/>
    </source>
</evidence>
<dbReference type="InterPro" id="IPR002429">
    <property type="entry name" value="CcO_II-like_C"/>
</dbReference>
<keyword evidence="7" id="KW-0732">Signal</keyword>
<dbReference type="GO" id="GO:0005886">
    <property type="term" value="C:plasma membrane"/>
    <property type="evidence" value="ECO:0007669"/>
    <property type="project" value="UniProtKB-SubCell"/>
</dbReference>
<dbReference type="PROSITE" id="PS50999">
    <property type="entry name" value="COX2_TM"/>
    <property type="match status" value="1"/>
</dbReference>
<keyword evidence="9 13" id="KW-1133">Transmembrane helix</keyword>
<dbReference type="AlphaFoldDB" id="A0A3L7JCJ2"/>
<keyword evidence="11 13" id="KW-0472">Membrane</keyword>
<dbReference type="Gene3D" id="2.60.40.420">
    <property type="entry name" value="Cupredoxins - blue copper proteins"/>
    <property type="match status" value="1"/>
</dbReference>
<evidence type="ECO:0000256" key="4">
    <source>
        <dbReference type="ARBA" id="ARBA00022475"/>
    </source>
</evidence>
<evidence type="ECO:0000256" key="3">
    <source>
        <dbReference type="ARBA" id="ARBA00022448"/>
    </source>
</evidence>
<dbReference type="InterPro" id="IPR011759">
    <property type="entry name" value="Cyt_c_oxidase_su2_TM_dom"/>
</dbReference>
<comment type="subcellular location">
    <subcellularLocation>
        <location evidence="1">Cell membrane</location>
        <topology evidence="1">Multi-pass membrane protein</topology>
    </subcellularLocation>
</comment>
<evidence type="ECO:0000313" key="17">
    <source>
        <dbReference type="Proteomes" id="UP000281094"/>
    </source>
</evidence>
<evidence type="ECO:0000256" key="7">
    <source>
        <dbReference type="ARBA" id="ARBA00022729"/>
    </source>
</evidence>
<dbReference type="InterPro" id="IPR045187">
    <property type="entry name" value="CcO_II"/>
</dbReference>
<organism evidence="16 17">
    <name type="scientific">Notoacmeibacter ruber</name>
    <dbReference type="NCBI Taxonomy" id="2670375"/>
    <lineage>
        <taxon>Bacteria</taxon>
        <taxon>Pseudomonadati</taxon>
        <taxon>Pseudomonadota</taxon>
        <taxon>Alphaproteobacteria</taxon>
        <taxon>Hyphomicrobiales</taxon>
        <taxon>Notoacmeibacteraceae</taxon>
        <taxon>Notoacmeibacter</taxon>
    </lineage>
</organism>